<accession>A0AA37CD97</accession>
<sequence>MAKISRWLPLTALAGLAIGGGLWLGLVGPREKPAALPATADAPLPGGTTDAQIAGSLADDVKRAELLQRPEVLDYQARLTFAGDYQIFIKSAAELSEEERRQRAAALAKEIDRREAAGELALSEALLMQVGLVQAEGGDEAAQKARADALLARYQALSAEREAQAKAPDARFSRYKSEEKRIVDEVMALDSIPDGLSRDQYLRQRLQEAREQAYQ</sequence>
<dbReference type="Proteomes" id="UP000887212">
    <property type="component" value="Unassembled WGS sequence"/>
</dbReference>
<proteinExistence type="predicted"/>
<evidence type="ECO:0000313" key="4">
    <source>
        <dbReference type="Proteomes" id="UP000887212"/>
    </source>
</evidence>
<evidence type="ECO:0008006" key="6">
    <source>
        <dbReference type="Google" id="ProtNLM"/>
    </source>
</evidence>
<dbReference type="RefSeq" id="WP_142136149.1">
    <property type="nucleotide sequence ID" value="NZ_AP024354.1"/>
</dbReference>
<gene>
    <name evidence="2" type="ORF">KAM435_05860</name>
    <name evidence="3" type="ORF">KAM436_09030</name>
</gene>
<keyword evidence="1" id="KW-0472">Membrane</keyword>
<evidence type="ECO:0000313" key="2">
    <source>
        <dbReference type="EMBL" id="GIZ87259.1"/>
    </source>
</evidence>
<feature type="transmembrane region" description="Helical" evidence="1">
    <location>
        <begin position="7"/>
        <end position="26"/>
    </location>
</feature>
<evidence type="ECO:0000313" key="3">
    <source>
        <dbReference type="EMBL" id="GIZ91935.1"/>
    </source>
</evidence>
<evidence type="ECO:0000256" key="1">
    <source>
        <dbReference type="SAM" id="Phobius"/>
    </source>
</evidence>
<dbReference type="EMBL" id="BPMS01000002">
    <property type="protein sequence ID" value="GIZ87259.1"/>
    <property type="molecule type" value="Genomic_DNA"/>
</dbReference>
<evidence type="ECO:0000313" key="5">
    <source>
        <dbReference type="Proteomes" id="UP000887228"/>
    </source>
</evidence>
<organism evidence="2 4">
    <name type="scientific">Aquipseudomonas alcaligenes</name>
    <name type="common">Pseudomonas alcaligenes</name>
    <dbReference type="NCBI Taxonomy" id="43263"/>
    <lineage>
        <taxon>Bacteria</taxon>
        <taxon>Pseudomonadati</taxon>
        <taxon>Pseudomonadota</taxon>
        <taxon>Gammaproteobacteria</taxon>
        <taxon>Pseudomonadales</taxon>
        <taxon>Pseudomonadaceae</taxon>
        <taxon>Aquipseudomonas</taxon>
    </lineage>
</organism>
<comment type="caution">
    <text evidence="2">The sequence shown here is derived from an EMBL/GenBank/DDBJ whole genome shotgun (WGS) entry which is preliminary data.</text>
</comment>
<name>A0AA37CD97_AQUAC</name>
<reference evidence="2 5" key="1">
    <citation type="submission" date="2021-07" db="EMBL/GenBank/DDBJ databases">
        <title>Whole genome sequencing of carbapenem-resistant Pseudomonas spp. isolated in Japan.</title>
        <authorList>
            <person name="Suzuki M."/>
            <person name="Maehana S."/>
            <person name="Kitasato H."/>
        </authorList>
    </citation>
    <scope>NUCLEOTIDE SEQUENCE</scope>
    <source>
        <strain evidence="2">KAM435</strain>
        <strain evidence="3 5">KAM436</strain>
    </source>
</reference>
<keyword evidence="1" id="KW-0812">Transmembrane</keyword>
<dbReference type="AlphaFoldDB" id="A0AA37CD97"/>
<dbReference type="Proteomes" id="UP000887228">
    <property type="component" value="Unassembled WGS sequence"/>
</dbReference>
<protein>
    <recommendedName>
        <fullName evidence="6">Lipase chaperone</fullName>
    </recommendedName>
</protein>
<keyword evidence="1" id="KW-1133">Transmembrane helix</keyword>
<dbReference type="EMBL" id="BPMT01000002">
    <property type="protein sequence ID" value="GIZ91935.1"/>
    <property type="molecule type" value="Genomic_DNA"/>
</dbReference>